<dbReference type="Proteomes" id="UP000191112">
    <property type="component" value="Unassembled WGS sequence"/>
</dbReference>
<dbReference type="Pfam" id="PF03050">
    <property type="entry name" value="DDE_Tnp_IS66"/>
    <property type="match status" value="1"/>
</dbReference>
<gene>
    <name evidence="2" type="ORF">SAMN05660477_02794</name>
</gene>
<evidence type="ECO:0000313" key="2">
    <source>
        <dbReference type="EMBL" id="SKC07368.1"/>
    </source>
</evidence>
<keyword evidence="3" id="KW-1185">Reference proteome</keyword>
<feature type="domain" description="Transposase IS66 central" evidence="1">
    <location>
        <begin position="71"/>
        <end position="211"/>
    </location>
</feature>
<organism evidence="2 3">
    <name type="scientific">Soonwooa buanensis</name>
    <dbReference type="NCBI Taxonomy" id="619805"/>
    <lineage>
        <taxon>Bacteria</taxon>
        <taxon>Pseudomonadati</taxon>
        <taxon>Bacteroidota</taxon>
        <taxon>Flavobacteriia</taxon>
        <taxon>Flavobacteriales</taxon>
        <taxon>Weeksellaceae</taxon>
        <taxon>Chryseobacterium group</taxon>
        <taxon>Soonwooa</taxon>
    </lineage>
</organism>
<evidence type="ECO:0000259" key="1">
    <source>
        <dbReference type="Pfam" id="PF03050"/>
    </source>
</evidence>
<dbReference type="STRING" id="619805.SAMN05660477_02794"/>
<name>A0A1T5GG22_9FLAO</name>
<evidence type="ECO:0000313" key="3">
    <source>
        <dbReference type="Proteomes" id="UP000191112"/>
    </source>
</evidence>
<proteinExistence type="predicted"/>
<sequence>MLGNTPKLSYSQNKEVYLLIDATYFSNEICLVVFRDDVFKQTQLYRITDGEHYEELNEDLENILSLGIQIGGITCDGDKSLLKAIRKVCPKVPVQRCLVHIQRMCKIWLSAHPKSNAGFELREIACKLHFIDNELKKQYWIKEVLDWYTKHENFVNEKSYNHETGRYWYTHKMVRRCFSVIRKALPNMFVFLQNSKIPKTTNGIEMQSIREYHKNNKYLMNNLFLVT</sequence>
<dbReference type="AlphaFoldDB" id="A0A1T5GG22"/>
<dbReference type="InterPro" id="IPR004291">
    <property type="entry name" value="Transposase_IS66_central"/>
</dbReference>
<reference evidence="2 3" key="1">
    <citation type="submission" date="2017-02" db="EMBL/GenBank/DDBJ databases">
        <authorList>
            <person name="Peterson S.W."/>
        </authorList>
    </citation>
    <scope>NUCLEOTIDE SEQUENCE [LARGE SCALE GENOMIC DNA]</scope>
    <source>
        <strain evidence="2 3">DSM 22323</strain>
    </source>
</reference>
<dbReference type="EMBL" id="FUYZ01000012">
    <property type="protein sequence ID" value="SKC07368.1"/>
    <property type="molecule type" value="Genomic_DNA"/>
</dbReference>
<protein>
    <submittedName>
        <fullName evidence="2">MULE transposase domain-containing protein</fullName>
    </submittedName>
</protein>
<accession>A0A1T5GG22</accession>
<dbReference type="RefSeq" id="WP_245797202.1">
    <property type="nucleotide sequence ID" value="NZ_FUYZ01000012.1"/>
</dbReference>